<dbReference type="InterPro" id="IPR001296">
    <property type="entry name" value="Glyco_trans_1"/>
</dbReference>
<sequence length="380" mass="42362">MNRFLVVYLSIGSGHSSAANAIKSGIRLVGDNYKVFCEDLFTPAIRDSVLPEFLSLSSTVFAPRLYDAAWQSGSMMPGYEFLQSMPLLKNRMMELLENRKPDLVICTHSLPCSILVNLKNERDEIPPIAAVSTDFMIHPYWPVTGVDGYVVGSTKAYERLIELGAPKNKIKLFGIPVDPAAEILSHQRKERLDGNEPALPLQVLVLAGGKRLAPYVATWPRTLSLLVDSISMEEKLVHWNVVCGRPSTFSKILKETIRDRQDISMFDYVKDFLTLLSRMDFVITKPGGLILAEAMALGVPAILVNRGSGQEAANSEVLLNHRSGFLIETEQEIFDFLTDAVRYPYIYQDASRSAFALGKPAATRLAVDWFLKGMPEDYEP</sequence>
<protein>
    <recommendedName>
        <fullName evidence="8">Diacylglycerol glucosyltransferase N-terminal domain-containing protein</fullName>
    </recommendedName>
</protein>
<dbReference type="PANTHER" id="PTHR43025">
    <property type="entry name" value="MONOGALACTOSYLDIACYLGLYCEROL SYNTHASE"/>
    <property type="match status" value="1"/>
</dbReference>
<keyword evidence="2" id="KW-0328">Glycosyltransferase</keyword>
<evidence type="ECO:0000313" key="7">
    <source>
        <dbReference type="Proteomes" id="UP000050430"/>
    </source>
</evidence>
<evidence type="ECO:0008006" key="8">
    <source>
        <dbReference type="Google" id="ProtNLM"/>
    </source>
</evidence>
<gene>
    <name evidence="6" type="ORF">ADM99_01635</name>
</gene>
<organism evidence="6 7">
    <name type="scientific">Leptolinea tardivitalis</name>
    <dbReference type="NCBI Taxonomy" id="229920"/>
    <lineage>
        <taxon>Bacteria</taxon>
        <taxon>Bacillati</taxon>
        <taxon>Chloroflexota</taxon>
        <taxon>Anaerolineae</taxon>
        <taxon>Anaerolineales</taxon>
        <taxon>Anaerolineaceae</taxon>
        <taxon>Leptolinea</taxon>
    </lineage>
</organism>
<name>A0A0P6XHA2_9CHLR</name>
<dbReference type="AlphaFoldDB" id="A0A0P6XHA2"/>
<comment type="caution">
    <text evidence="6">The sequence shown here is derived from an EMBL/GenBank/DDBJ whole genome shotgun (WGS) entry which is preliminary data.</text>
</comment>
<comment type="similarity">
    <text evidence="1">Belongs to the glycosyltransferase 28 family.</text>
</comment>
<evidence type="ECO:0000259" key="4">
    <source>
        <dbReference type="Pfam" id="PF00534"/>
    </source>
</evidence>
<evidence type="ECO:0000259" key="5">
    <source>
        <dbReference type="Pfam" id="PF06925"/>
    </source>
</evidence>
<dbReference type="GO" id="GO:0016758">
    <property type="term" value="F:hexosyltransferase activity"/>
    <property type="evidence" value="ECO:0007669"/>
    <property type="project" value="InterPro"/>
</dbReference>
<dbReference type="RefSeq" id="WP_062420789.1">
    <property type="nucleotide sequence ID" value="NZ_BBYA01000004.1"/>
</dbReference>
<dbReference type="PANTHER" id="PTHR43025:SF3">
    <property type="entry name" value="MONOGALACTOSYLDIACYLGLYCEROL SYNTHASE 1, CHLOROPLASTIC"/>
    <property type="match status" value="1"/>
</dbReference>
<dbReference type="Proteomes" id="UP000050430">
    <property type="component" value="Unassembled WGS sequence"/>
</dbReference>
<dbReference type="Pfam" id="PF00534">
    <property type="entry name" value="Glycos_transf_1"/>
    <property type="match status" value="1"/>
</dbReference>
<dbReference type="InterPro" id="IPR050519">
    <property type="entry name" value="Glycosyltransf_28_UgtP"/>
</dbReference>
<dbReference type="GO" id="GO:0016020">
    <property type="term" value="C:membrane"/>
    <property type="evidence" value="ECO:0007669"/>
    <property type="project" value="GOC"/>
</dbReference>
<dbReference type="OrthoDB" id="9815663at2"/>
<proteinExistence type="inferred from homology"/>
<evidence type="ECO:0000313" key="6">
    <source>
        <dbReference type="EMBL" id="KPL74295.1"/>
    </source>
</evidence>
<dbReference type="InterPro" id="IPR009695">
    <property type="entry name" value="Diacylglyc_glucosyltr_N"/>
</dbReference>
<feature type="domain" description="Glycosyl transferase family 1" evidence="4">
    <location>
        <begin position="235"/>
        <end position="330"/>
    </location>
</feature>
<evidence type="ECO:0000256" key="3">
    <source>
        <dbReference type="ARBA" id="ARBA00022679"/>
    </source>
</evidence>
<dbReference type="SUPFAM" id="SSF53756">
    <property type="entry name" value="UDP-Glycosyltransferase/glycogen phosphorylase"/>
    <property type="match status" value="1"/>
</dbReference>
<dbReference type="EMBL" id="LGCK01000003">
    <property type="protein sequence ID" value="KPL74295.1"/>
    <property type="molecule type" value="Genomic_DNA"/>
</dbReference>
<dbReference type="Gene3D" id="3.40.50.2000">
    <property type="entry name" value="Glycogen Phosphorylase B"/>
    <property type="match status" value="1"/>
</dbReference>
<evidence type="ECO:0000256" key="1">
    <source>
        <dbReference type="ARBA" id="ARBA00006962"/>
    </source>
</evidence>
<dbReference type="Pfam" id="PF06925">
    <property type="entry name" value="MGDG_synth"/>
    <property type="match status" value="1"/>
</dbReference>
<feature type="domain" description="Diacylglycerol glucosyltransferase N-terminal" evidence="5">
    <location>
        <begin position="15"/>
        <end position="177"/>
    </location>
</feature>
<accession>A0A0P6XHA2</accession>
<dbReference type="STRING" id="229920.ADM99_01635"/>
<reference evidence="6 7" key="1">
    <citation type="submission" date="2015-07" db="EMBL/GenBank/DDBJ databases">
        <title>Genome sequence of Leptolinea tardivitalis DSM 16556.</title>
        <authorList>
            <person name="Hemp J."/>
            <person name="Ward L.M."/>
            <person name="Pace L.A."/>
            <person name="Fischer W.W."/>
        </authorList>
    </citation>
    <scope>NUCLEOTIDE SEQUENCE [LARGE SCALE GENOMIC DNA]</scope>
    <source>
        <strain evidence="6 7">YMTK-2</strain>
    </source>
</reference>
<dbReference type="GO" id="GO:0009247">
    <property type="term" value="P:glycolipid biosynthetic process"/>
    <property type="evidence" value="ECO:0007669"/>
    <property type="project" value="InterPro"/>
</dbReference>
<keyword evidence="7" id="KW-1185">Reference proteome</keyword>
<keyword evidence="3" id="KW-0808">Transferase</keyword>
<evidence type="ECO:0000256" key="2">
    <source>
        <dbReference type="ARBA" id="ARBA00022676"/>
    </source>
</evidence>